<gene>
    <name evidence="1" type="ORF">HPB50_002735</name>
</gene>
<sequence>MEREQLEKKLTILDVMHYIASAWGAVSSDMIPNSFRHCGFKRSHSCSTSEAAVSVDDELKFGSLQLPGTFVDYGSADDSAAVCSAVFLDNIIKAVCPDSTDTSDWEEMDDAGEASTFVLTYVEKADSDLAYSLQAAKTRQRIKEEQMQVQVVERSQEIQVQEQEIMRREKELEATVRRPAEAEKYRLEKMAEANRNRVIMEAEAEAEAIRLKGEAESFAIESKARAEAEQLIKKADAFREYKEAAILDMMLDTLPKLV</sequence>
<proteinExistence type="predicted"/>
<protein>
    <submittedName>
        <fullName evidence="1">Uncharacterized protein</fullName>
    </submittedName>
</protein>
<comment type="caution">
    <text evidence="1">The sequence shown here is derived from an EMBL/GenBank/DDBJ whole genome shotgun (WGS) entry which is preliminary data.</text>
</comment>
<evidence type="ECO:0000313" key="1">
    <source>
        <dbReference type="EMBL" id="KAH6944353.1"/>
    </source>
</evidence>
<organism evidence="1 2">
    <name type="scientific">Hyalomma asiaticum</name>
    <name type="common">Tick</name>
    <dbReference type="NCBI Taxonomy" id="266040"/>
    <lineage>
        <taxon>Eukaryota</taxon>
        <taxon>Metazoa</taxon>
        <taxon>Ecdysozoa</taxon>
        <taxon>Arthropoda</taxon>
        <taxon>Chelicerata</taxon>
        <taxon>Arachnida</taxon>
        <taxon>Acari</taxon>
        <taxon>Parasitiformes</taxon>
        <taxon>Ixodida</taxon>
        <taxon>Ixodoidea</taxon>
        <taxon>Ixodidae</taxon>
        <taxon>Hyalomminae</taxon>
        <taxon>Hyalomma</taxon>
    </lineage>
</organism>
<reference evidence="1" key="1">
    <citation type="submission" date="2020-05" db="EMBL/GenBank/DDBJ databases">
        <title>Large-scale comparative analyses of tick genomes elucidate their genetic diversity and vector capacities.</title>
        <authorList>
            <person name="Jia N."/>
            <person name="Wang J."/>
            <person name="Shi W."/>
            <person name="Du L."/>
            <person name="Sun Y."/>
            <person name="Zhan W."/>
            <person name="Jiang J."/>
            <person name="Wang Q."/>
            <person name="Zhang B."/>
            <person name="Ji P."/>
            <person name="Sakyi L.B."/>
            <person name="Cui X."/>
            <person name="Yuan T."/>
            <person name="Jiang B."/>
            <person name="Yang W."/>
            <person name="Lam T.T.-Y."/>
            <person name="Chang Q."/>
            <person name="Ding S."/>
            <person name="Wang X."/>
            <person name="Zhu J."/>
            <person name="Ruan X."/>
            <person name="Zhao L."/>
            <person name="Wei J."/>
            <person name="Que T."/>
            <person name="Du C."/>
            <person name="Cheng J."/>
            <person name="Dai P."/>
            <person name="Han X."/>
            <person name="Huang E."/>
            <person name="Gao Y."/>
            <person name="Liu J."/>
            <person name="Shao H."/>
            <person name="Ye R."/>
            <person name="Li L."/>
            <person name="Wei W."/>
            <person name="Wang X."/>
            <person name="Wang C."/>
            <person name="Yang T."/>
            <person name="Huo Q."/>
            <person name="Li W."/>
            <person name="Guo W."/>
            <person name="Chen H."/>
            <person name="Zhou L."/>
            <person name="Ni X."/>
            <person name="Tian J."/>
            <person name="Zhou Y."/>
            <person name="Sheng Y."/>
            <person name="Liu T."/>
            <person name="Pan Y."/>
            <person name="Xia L."/>
            <person name="Li J."/>
            <person name="Zhao F."/>
            <person name="Cao W."/>
        </authorList>
    </citation>
    <scope>NUCLEOTIDE SEQUENCE</scope>
    <source>
        <strain evidence="1">Hyas-2018</strain>
    </source>
</reference>
<evidence type="ECO:0000313" key="2">
    <source>
        <dbReference type="Proteomes" id="UP000821845"/>
    </source>
</evidence>
<name>A0ACB7TBB3_HYAAI</name>
<accession>A0ACB7TBB3</accession>
<dbReference type="EMBL" id="CM023481">
    <property type="protein sequence ID" value="KAH6944353.1"/>
    <property type="molecule type" value="Genomic_DNA"/>
</dbReference>
<dbReference type="Proteomes" id="UP000821845">
    <property type="component" value="Chromosome 1"/>
</dbReference>
<keyword evidence="2" id="KW-1185">Reference proteome</keyword>